<feature type="binding site" evidence="5">
    <location>
        <position position="73"/>
    </location>
    <ligand>
        <name>S-adenosyl-L-methionine</name>
        <dbReference type="ChEBI" id="CHEBI:59789"/>
    </ligand>
</feature>
<dbReference type="Pfam" id="PF13489">
    <property type="entry name" value="Methyltransf_23"/>
    <property type="match status" value="1"/>
</dbReference>
<dbReference type="EC" id="2.1.1.222" evidence="5"/>
<evidence type="ECO:0000256" key="1">
    <source>
        <dbReference type="ARBA" id="ARBA00022603"/>
    </source>
</evidence>
<comment type="catalytic activity">
    <reaction evidence="5">
        <text>a 3-(all-trans-polyprenyl)benzene-1,2-diol + S-adenosyl-L-methionine = a 2-methoxy-6-(all-trans-polyprenyl)phenol + S-adenosyl-L-homocysteine + H(+)</text>
        <dbReference type="Rhea" id="RHEA:31411"/>
        <dbReference type="Rhea" id="RHEA-COMP:9550"/>
        <dbReference type="Rhea" id="RHEA-COMP:9551"/>
        <dbReference type="ChEBI" id="CHEBI:15378"/>
        <dbReference type="ChEBI" id="CHEBI:57856"/>
        <dbReference type="ChEBI" id="CHEBI:59789"/>
        <dbReference type="ChEBI" id="CHEBI:62729"/>
        <dbReference type="ChEBI" id="CHEBI:62731"/>
        <dbReference type="EC" id="2.1.1.222"/>
    </reaction>
</comment>
<evidence type="ECO:0000313" key="6">
    <source>
        <dbReference type="EMBL" id="PKU26320.1"/>
    </source>
</evidence>
<proteinExistence type="inferred from homology"/>
<gene>
    <name evidence="5" type="primary">ubiG</name>
    <name evidence="6" type="ORF">CWS72_00220</name>
</gene>
<keyword evidence="3 5" id="KW-0831">Ubiquinone biosynthesis</keyword>
<dbReference type="PANTHER" id="PTHR43464:SF19">
    <property type="entry name" value="UBIQUINONE BIOSYNTHESIS O-METHYLTRANSFERASE, MITOCHONDRIAL"/>
    <property type="match status" value="1"/>
</dbReference>
<comment type="similarity">
    <text evidence="5">Belongs to the methyltransferase superfamily. UbiG/COQ3 family.</text>
</comment>
<feature type="binding site" evidence="5">
    <location>
        <position position="94"/>
    </location>
    <ligand>
        <name>S-adenosyl-L-methionine</name>
        <dbReference type="ChEBI" id="CHEBI:59789"/>
    </ligand>
</feature>
<evidence type="ECO:0000256" key="3">
    <source>
        <dbReference type="ARBA" id="ARBA00022688"/>
    </source>
</evidence>
<accession>A0A2N3Q0X8</accession>
<dbReference type="UniPathway" id="UPA00232"/>
<dbReference type="GO" id="GO:0032259">
    <property type="term" value="P:methylation"/>
    <property type="evidence" value="ECO:0007669"/>
    <property type="project" value="UniProtKB-KW"/>
</dbReference>
<dbReference type="EC" id="2.1.1.64" evidence="5"/>
<evidence type="ECO:0000256" key="2">
    <source>
        <dbReference type="ARBA" id="ARBA00022679"/>
    </source>
</evidence>
<dbReference type="Gene3D" id="3.40.50.150">
    <property type="entry name" value="Vaccinia Virus protein VP39"/>
    <property type="match status" value="1"/>
</dbReference>
<dbReference type="HAMAP" id="MF_00472">
    <property type="entry name" value="UbiG"/>
    <property type="match status" value="1"/>
</dbReference>
<keyword evidence="2 5" id="KW-0808">Transferase</keyword>
<reference evidence="7" key="1">
    <citation type="submission" date="2017-12" db="EMBL/GenBank/DDBJ databases">
        <title>Draft genome sequence of Telmatospirillum siberiense 26-4b1T, an acidotolerant peatland alphaproteobacterium potentially involved in sulfur cycling.</title>
        <authorList>
            <person name="Hausmann B."/>
            <person name="Pjevac P."/>
            <person name="Schreck K."/>
            <person name="Herbold C.W."/>
            <person name="Daims H."/>
            <person name="Wagner M."/>
            <person name="Pester M."/>
            <person name="Loy A."/>
        </authorList>
    </citation>
    <scope>NUCLEOTIDE SEQUENCE [LARGE SCALE GENOMIC DNA]</scope>
    <source>
        <strain evidence="7">26-4b1</strain>
    </source>
</reference>
<dbReference type="OrthoDB" id="9801538at2"/>
<comment type="function">
    <text evidence="5">O-methyltransferase that catalyzes the 2 O-methylation steps in the ubiquinone biosynthetic pathway.</text>
</comment>
<keyword evidence="4 5" id="KW-0949">S-adenosyl-L-methionine</keyword>
<dbReference type="InterPro" id="IPR010233">
    <property type="entry name" value="UbiG_MeTrfase"/>
</dbReference>
<comment type="caution">
    <text evidence="6">The sequence shown here is derived from an EMBL/GenBank/DDBJ whole genome shotgun (WGS) entry which is preliminary data.</text>
</comment>
<evidence type="ECO:0000256" key="4">
    <source>
        <dbReference type="ARBA" id="ARBA00022691"/>
    </source>
</evidence>
<dbReference type="NCBIfam" id="TIGR01983">
    <property type="entry name" value="UbiG"/>
    <property type="match status" value="1"/>
</dbReference>
<evidence type="ECO:0000313" key="7">
    <source>
        <dbReference type="Proteomes" id="UP000233293"/>
    </source>
</evidence>
<organism evidence="6 7">
    <name type="scientific">Telmatospirillum siberiense</name>
    <dbReference type="NCBI Taxonomy" id="382514"/>
    <lineage>
        <taxon>Bacteria</taxon>
        <taxon>Pseudomonadati</taxon>
        <taxon>Pseudomonadota</taxon>
        <taxon>Alphaproteobacteria</taxon>
        <taxon>Rhodospirillales</taxon>
        <taxon>Rhodospirillaceae</taxon>
        <taxon>Telmatospirillum</taxon>
    </lineage>
</organism>
<dbReference type="GO" id="GO:0010420">
    <property type="term" value="F:polyprenyldihydroxybenzoate methyltransferase activity"/>
    <property type="evidence" value="ECO:0007669"/>
    <property type="project" value="InterPro"/>
</dbReference>
<dbReference type="SUPFAM" id="SSF53335">
    <property type="entry name" value="S-adenosyl-L-methionine-dependent methyltransferases"/>
    <property type="match status" value="1"/>
</dbReference>
<dbReference type="GO" id="GO:0102208">
    <property type="term" value="F:2-polyprenyl-6-hydroxyphenol methylase activity"/>
    <property type="evidence" value="ECO:0007669"/>
    <property type="project" value="UniProtKB-EC"/>
</dbReference>
<protein>
    <recommendedName>
        <fullName evidence="5">Ubiquinone biosynthesis O-methyltransferase</fullName>
    </recommendedName>
    <alternativeName>
        <fullName evidence="5">2-polyprenyl-6-hydroxyphenol methylase</fullName>
        <ecNumber evidence="5">2.1.1.222</ecNumber>
    </alternativeName>
    <alternativeName>
        <fullName evidence="5">3-demethylubiquinone 3-O-methyltransferase</fullName>
        <ecNumber evidence="5">2.1.1.64</ecNumber>
    </alternativeName>
</protein>
<keyword evidence="7" id="KW-1185">Reference proteome</keyword>
<evidence type="ECO:0000256" key="5">
    <source>
        <dbReference type="HAMAP-Rule" id="MF_00472"/>
    </source>
</evidence>
<dbReference type="InterPro" id="IPR029063">
    <property type="entry name" value="SAM-dependent_MTases_sf"/>
</dbReference>
<dbReference type="GO" id="GO:0061542">
    <property type="term" value="F:3-demethylubiquinol 3-O-methyltransferase activity"/>
    <property type="evidence" value="ECO:0007669"/>
    <property type="project" value="UniProtKB-UniRule"/>
</dbReference>
<name>A0A2N3Q0X8_9PROT</name>
<dbReference type="CDD" id="cd02440">
    <property type="entry name" value="AdoMet_MTases"/>
    <property type="match status" value="1"/>
</dbReference>
<dbReference type="Proteomes" id="UP000233293">
    <property type="component" value="Unassembled WGS sequence"/>
</dbReference>
<dbReference type="EMBL" id="PIUM01000001">
    <property type="protein sequence ID" value="PKU26320.1"/>
    <property type="molecule type" value="Genomic_DNA"/>
</dbReference>
<feature type="binding site" evidence="5">
    <location>
        <position position="134"/>
    </location>
    <ligand>
        <name>S-adenosyl-L-methionine</name>
        <dbReference type="ChEBI" id="CHEBI:59789"/>
    </ligand>
</feature>
<dbReference type="RefSeq" id="WP_101248550.1">
    <property type="nucleotide sequence ID" value="NZ_PIUM01000001.1"/>
</dbReference>
<dbReference type="AlphaFoldDB" id="A0A2N3Q0X8"/>
<keyword evidence="1 5" id="KW-0489">Methyltransferase</keyword>
<comment type="catalytic activity">
    <reaction evidence="5">
        <text>a 3-demethylubiquinol + S-adenosyl-L-methionine = a ubiquinol + S-adenosyl-L-homocysteine + H(+)</text>
        <dbReference type="Rhea" id="RHEA:44380"/>
        <dbReference type="Rhea" id="RHEA-COMP:9566"/>
        <dbReference type="Rhea" id="RHEA-COMP:10914"/>
        <dbReference type="ChEBI" id="CHEBI:15378"/>
        <dbReference type="ChEBI" id="CHEBI:17976"/>
        <dbReference type="ChEBI" id="CHEBI:57856"/>
        <dbReference type="ChEBI" id="CHEBI:59789"/>
        <dbReference type="ChEBI" id="CHEBI:84422"/>
        <dbReference type="EC" id="2.1.1.64"/>
    </reaction>
</comment>
<comment type="pathway">
    <text evidence="5">Cofactor biosynthesis; ubiquinone biosynthesis.</text>
</comment>
<feature type="binding site" evidence="5">
    <location>
        <position position="42"/>
    </location>
    <ligand>
        <name>S-adenosyl-L-methionine</name>
        <dbReference type="ChEBI" id="CHEBI:59789"/>
    </ligand>
</feature>
<sequence>MASTTTPTTASPEEIARFQAMADAWWDAEGDFKPLHQLNPPRLAFLRDHLAEHFSRDATAPRPFEGLSLLDVGCGGGLLSEPMARLGFAVTAIDAGEKNIGVARLHAEQGGLDIDYRCATPETLDRQFDVVMTMEVIEHVPDADAFLSAVGDRLKPGGAFFGATLNRTPQSFALAIVGAEYILRWLPRGTHDWRKFVRPSEFAAALRRVGIAPKSFEGVRYAPLRERWERCASLEVNYAVYGVRAG</sequence>
<dbReference type="PANTHER" id="PTHR43464">
    <property type="entry name" value="METHYLTRANSFERASE"/>
    <property type="match status" value="1"/>
</dbReference>